<dbReference type="Proteomes" id="UP001642409">
    <property type="component" value="Unassembled WGS sequence"/>
</dbReference>
<gene>
    <name evidence="2" type="ORF">HINF_LOCUS21523</name>
    <name evidence="1" type="ORF">HINF_LOCUS53701</name>
</gene>
<dbReference type="AlphaFoldDB" id="A0AA86UV96"/>
<evidence type="ECO:0000313" key="1">
    <source>
        <dbReference type="EMBL" id="CAI9966056.1"/>
    </source>
</evidence>
<evidence type="ECO:0000313" key="2">
    <source>
        <dbReference type="EMBL" id="CAL6009279.1"/>
    </source>
</evidence>
<evidence type="ECO:0000313" key="3">
    <source>
        <dbReference type="Proteomes" id="UP001642409"/>
    </source>
</evidence>
<sequence>MEFISKIASFSDKNSLSIFHIQQKLNSASKLLNTPLDRKQLISTKVDIHRSIPKELLNADGEFKSMVSAFIYEFPDQLFDDEDEYRRVSLEQFNKSQYQDYEIQFTDLPEE</sequence>
<dbReference type="EMBL" id="CATOUU010000998">
    <property type="protein sequence ID" value="CAI9966056.1"/>
    <property type="molecule type" value="Genomic_DNA"/>
</dbReference>
<name>A0AA86UV96_9EUKA</name>
<reference evidence="1" key="1">
    <citation type="submission" date="2023-06" db="EMBL/GenBank/DDBJ databases">
        <authorList>
            <person name="Kurt Z."/>
        </authorList>
    </citation>
    <scope>NUCLEOTIDE SEQUENCE</scope>
</reference>
<comment type="caution">
    <text evidence="1">The sequence shown here is derived from an EMBL/GenBank/DDBJ whole genome shotgun (WGS) entry which is preliminary data.</text>
</comment>
<protein>
    <submittedName>
        <fullName evidence="2">Hypothetical_protein</fullName>
    </submittedName>
</protein>
<reference evidence="2 3" key="2">
    <citation type="submission" date="2024-07" db="EMBL/GenBank/DDBJ databases">
        <authorList>
            <person name="Akdeniz Z."/>
        </authorList>
    </citation>
    <scope>NUCLEOTIDE SEQUENCE [LARGE SCALE GENOMIC DNA]</scope>
</reference>
<proteinExistence type="predicted"/>
<accession>A0AA86UV96</accession>
<dbReference type="EMBL" id="CAXDID020000059">
    <property type="protein sequence ID" value="CAL6009279.1"/>
    <property type="molecule type" value="Genomic_DNA"/>
</dbReference>
<keyword evidence="3" id="KW-1185">Reference proteome</keyword>
<organism evidence="1">
    <name type="scientific">Hexamita inflata</name>
    <dbReference type="NCBI Taxonomy" id="28002"/>
    <lineage>
        <taxon>Eukaryota</taxon>
        <taxon>Metamonada</taxon>
        <taxon>Diplomonadida</taxon>
        <taxon>Hexamitidae</taxon>
        <taxon>Hexamitinae</taxon>
        <taxon>Hexamita</taxon>
    </lineage>
</organism>